<reference evidence="2" key="1">
    <citation type="submission" date="2020-10" db="EMBL/GenBank/DDBJ databases">
        <authorList>
            <person name="Gilroy R."/>
        </authorList>
    </citation>
    <scope>NUCLEOTIDE SEQUENCE</scope>
    <source>
        <strain evidence="2">ChiSjej4B22-8148</strain>
    </source>
</reference>
<gene>
    <name evidence="2" type="ORF">IAB31_02685</name>
</gene>
<dbReference type="AlphaFoldDB" id="A0A9D1ABC2"/>
<dbReference type="InterPro" id="IPR022038">
    <property type="entry name" value="Ig-like_bact"/>
</dbReference>
<evidence type="ECO:0000313" key="2">
    <source>
        <dbReference type="EMBL" id="HIR12814.1"/>
    </source>
</evidence>
<protein>
    <submittedName>
        <fullName evidence="2">Ig-like domain-containing protein</fullName>
    </submittedName>
</protein>
<sequence>MVIRAYGSANGQDVILTREEGDRWKAVVPFDEDGEYVVEFFAEDEAGNVGYMCTILFAVSHHEMKAYIVPRGYTAGQKMKQYEAFPTLEALEVALQGRKYISGISRRGFVSDVQKGGYIVEHVLCRHNRA</sequence>
<proteinExistence type="predicted"/>
<accession>A0A9D1ABC2</accession>
<evidence type="ECO:0000259" key="1">
    <source>
        <dbReference type="Pfam" id="PF13754"/>
    </source>
</evidence>
<evidence type="ECO:0000313" key="3">
    <source>
        <dbReference type="Proteomes" id="UP000886757"/>
    </source>
</evidence>
<reference evidence="2" key="2">
    <citation type="journal article" date="2021" name="PeerJ">
        <title>Extensive microbial diversity within the chicken gut microbiome revealed by metagenomics and culture.</title>
        <authorList>
            <person name="Gilroy R."/>
            <person name="Ravi A."/>
            <person name="Getino M."/>
            <person name="Pursley I."/>
            <person name="Horton D.L."/>
            <person name="Alikhan N.F."/>
            <person name="Baker D."/>
            <person name="Gharbi K."/>
            <person name="Hall N."/>
            <person name="Watson M."/>
            <person name="Adriaenssens E.M."/>
            <person name="Foster-Nyarko E."/>
            <person name="Jarju S."/>
            <person name="Secka A."/>
            <person name="Antonio M."/>
            <person name="Oren A."/>
            <person name="Chaudhuri R.R."/>
            <person name="La Ragione R."/>
            <person name="Hildebrand F."/>
            <person name="Pallen M.J."/>
        </authorList>
    </citation>
    <scope>NUCLEOTIDE SEQUENCE</scope>
    <source>
        <strain evidence="2">ChiSjej4B22-8148</strain>
    </source>
</reference>
<organism evidence="2 3">
    <name type="scientific">Candidatus Choladousia intestinavium</name>
    <dbReference type="NCBI Taxonomy" id="2840727"/>
    <lineage>
        <taxon>Bacteria</taxon>
        <taxon>Bacillati</taxon>
        <taxon>Bacillota</taxon>
        <taxon>Clostridia</taxon>
        <taxon>Lachnospirales</taxon>
        <taxon>Lachnospiraceae</taxon>
        <taxon>Lachnospiraceae incertae sedis</taxon>
        <taxon>Candidatus Choladousia</taxon>
    </lineage>
</organism>
<dbReference type="Pfam" id="PF13754">
    <property type="entry name" value="Big_3_4"/>
    <property type="match status" value="1"/>
</dbReference>
<comment type="caution">
    <text evidence="2">The sequence shown here is derived from an EMBL/GenBank/DDBJ whole genome shotgun (WGS) entry which is preliminary data.</text>
</comment>
<feature type="domain" description="Ig-like" evidence="1">
    <location>
        <begin position="1"/>
        <end position="82"/>
    </location>
</feature>
<dbReference type="Proteomes" id="UP000886757">
    <property type="component" value="Unassembled WGS sequence"/>
</dbReference>
<dbReference type="EMBL" id="DVGK01000036">
    <property type="protein sequence ID" value="HIR12814.1"/>
    <property type="molecule type" value="Genomic_DNA"/>
</dbReference>
<name>A0A9D1ABC2_9FIRM</name>